<evidence type="ECO:0000313" key="7">
    <source>
        <dbReference type="EMBL" id="AQS47638.1"/>
    </source>
</evidence>
<keyword evidence="2" id="KW-0175">Coiled coil</keyword>
<feature type="compositionally biased region" description="Low complexity" evidence="3">
    <location>
        <begin position="376"/>
        <end position="392"/>
    </location>
</feature>
<feature type="coiled-coil region" evidence="2">
    <location>
        <begin position="118"/>
        <end position="176"/>
    </location>
</feature>
<accession>A0ABM6IFS8</accession>
<evidence type="ECO:0000256" key="3">
    <source>
        <dbReference type="SAM" id="MobiDB-lite"/>
    </source>
</evidence>
<dbReference type="PANTHER" id="PTHR30469">
    <property type="entry name" value="MULTIDRUG RESISTANCE PROTEIN MDTA"/>
    <property type="match status" value="1"/>
</dbReference>
<evidence type="ECO:0000259" key="5">
    <source>
        <dbReference type="Pfam" id="PF25917"/>
    </source>
</evidence>
<proteinExistence type="inferred from homology"/>
<feature type="region of interest" description="Disordered" evidence="3">
    <location>
        <begin position="362"/>
        <end position="392"/>
    </location>
</feature>
<evidence type="ECO:0000256" key="2">
    <source>
        <dbReference type="SAM" id="Coils"/>
    </source>
</evidence>
<dbReference type="Gene3D" id="2.40.50.100">
    <property type="match status" value="1"/>
</dbReference>
<dbReference type="Pfam" id="PF25954">
    <property type="entry name" value="Beta-barrel_RND_2"/>
    <property type="match status" value="1"/>
</dbReference>
<evidence type="ECO:0000259" key="6">
    <source>
        <dbReference type="Pfam" id="PF25954"/>
    </source>
</evidence>
<dbReference type="Pfam" id="PF25917">
    <property type="entry name" value="BSH_RND"/>
    <property type="match status" value="1"/>
</dbReference>
<feature type="domain" description="CusB-like beta-barrel" evidence="6">
    <location>
        <begin position="214"/>
        <end position="282"/>
    </location>
</feature>
<dbReference type="RefSeq" id="WP_075776065.1">
    <property type="nucleotide sequence ID" value="NZ_CP019437.1"/>
</dbReference>
<dbReference type="PANTHER" id="PTHR30469:SF29">
    <property type="entry name" value="BLR2860 PROTEIN"/>
    <property type="match status" value="1"/>
</dbReference>
<protein>
    <submittedName>
        <fullName evidence="7">Efflux transporter periplasmic adaptor subunit</fullName>
    </submittedName>
</protein>
<dbReference type="SUPFAM" id="SSF111369">
    <property type="entry name" value="HlyD-like secretion proteins"/>
    <property type="match status" value="1"/>
</dbReference>
<feature type="domain" description="Multidrug resistance protein MdtA-like barrel-sandwich hybrid" evidence="5">
    <location>
        <begin position="77"/>
        <end position="201"/>
    </location>
</feature>
<dbReference type="NCBIfam" id="TIGR01730">
    <property type="entry name" value="RND_mfp"/>
    <property type="match status" value="1"/>
</dbReference>
<dbReference type="InterPro" id="IPR058625">
    <property type="entry name" value="MdtA-like_BSH"/>
</dbReference>
<sequence>MRPVPILNAILVLVALYLLVFERDRLMGYLGDAATPAEKAQQVEETGTPAVPVQAMVSTAQPLDQGVLTRGQTEAARRVEVRAETTGKVISEPLGKGAQVEKGQLLCKLDPGTRPAALAEAQARLTEARLNATAAERLKEGGYRSETATASAQSALEAATAAVEAAQTELARLEITAPFAGLIEEDTAELGSLLSAGGLCATVIQLDPIKLVGYVPETEIDRVQSGAMVGARLATGREVMGKVTFVSQSADAATRTFRIEAEAPNGDQSIREGQTVEMIVAADGTKAHFLPASAMTLNDQGKLGVRLAVDGVARFAPVDFLRDTPEGVWLAGLPESATVIVVGQDYVTEGSPVAVTLVDHAPGDAAKDTPDPMTPAPQTDGGAADATDGAAQ</sequence>
<comment type="similarity">
    <text evidence="1">Belongs to the membrane fusion protein (MFP) (TC 8.A.1) family.</text>
</comment>
<dbReference type="Gene3D" id="1.10.287.470">
    <property type="entry name" value="Helix hairpin bin"/>
    <property type="match status" value="1"/>
</dbReference>
<keyword evidence="4" id="KW-0472">Membrane</keyword>
<feature type="transmembrane region" description="Helical" evidence="4">
    <location>
        <begin position="6"/>
        <end position="21"/>
    </location>
</feature>
<reference evidence="7 8" key="1">
    <citation type="submission" date="2017-01" db="EMBL/GenBank/DDBJ databases">
        <title>The complete genome sequence of a sulfur-oxidizing marine bacterium Thioclava sp. 25B10_4T.</title>
        <authorList>
            <person name="Liu Y."/>
            <person name="Lai Q."/>
            <person name="Shao Z."/>
        </authorList>
    </citation>
    <scope>NUCLEOTIDE SEQUENCE [LARGE SCALE GENOMIC DNA]</scope>
    <source>
        <strain evidence="7 8">25B10_4</strain>
    </source>
</reference>
<organism evidence="7 8">
    <name type="scientific">Thioclava nitratireducens</name>
    <dbReference type="NCBI Taxonomy" id="1915078"/>
    <lineage>
        <taxon>Bacteria</taxon>
        <taxon>Pseudomonadati</taxon>
        <taxon>Pseudomonadota</taxon>
        <taxon>Alphaproteobacteria</taxon>
        <taxon>Rhodobacterales</taxon>
        <taxon>Paracoccaceae</taxon>
        <taxon>Thioclava</taxon>
    </lineage>
</organism>
<keyword evidence="4" id="KW-0812">Transmembrane</keyword>
<dbReference type="EMBL" id="CP019437">
    <property type="protein sequence ID" value="AQS47638.1"/>
    <property type="molecule type" value="Genomic_DNA"/>
</dbReference>
<dbReference type="Gene3D" id="2.40.30.170">
    <property type="match status" value="1"/>
</dbReference>
<gene>
    <name evidence="7" type="ORF">BMG03_07365</name>
</gene>
<dbReference type="InterPro" id="IPR006143">
    <property type="entry name" value="RND_pump_MFP"/>
</dbReference>
<evidence type="ECO:0000313" key="8">
    <source>
        <dbReference type="Proteomes" id="UP000185622"/>
    </source>
</evidence>
<name>A0ABM6IFS8_9RHOB</name>
<keyword evidence="8" id="KW-1185">Reference proteome</keyword>
<keyword evidence="4" id="KW-1133">Transmembrane helix</keyword>
<dbReference type="Proteomes" id="UP000185622">
    <property type="component" value="Chromosome"/>
</dbReference>
<evidence type="ECO:0000256" key="1">
    <source>
        <dbReference type="ARBA" id="ARBA00009477"/>
    </source>
</evidence>
<dbReference type="InterPro" id="IPR058792">
    <property type="entry name" value="Beta-barrel_RND_2"/>
</dbReference>
<evidence type="ECO:0000256" key="4">
    <source>
        <dbReference type="SAM" id="Phobius"/>
    </source>
</evidence>